<keyword evidence="2" id="KW-0132">Cell division</keyword>
<dbReference type="SUPFAM" id="SSF48371">
    <property type="entry name" value="ARM repeat"/>
    <property type="match status" value="1"/>
</dbReference>
<keyword evidence="7" id="KW-0131">Cell cycle</keyword>
<feature type="region of interest" description="Disordered" evidence="8">
    <location>
        <begin position="730"/>
        <end position="961"/>
    </location>
</feature>
<feature type="compositionally biased region" description="Basic and acidic residues" evidence="8">
    <location>
        <begin position="661"/>
        <end position="671"/>
    </location>
</feature>
<dbReference type="GO" id="GO:0051301">
    <property type="term" value="P:cell division"/>
    <property type="evidence" value="ECO:0007669"/>
    <property type="project" value="UniProtKB-KW"/>
</dbReference>
<gene>
    <name evidence="9" type="ORF">M0R45_012629</name>
</gene>
<dbReference type="Proteomes" id="UP001457282">
    <property type="component" value="Unassembled WGS sequence"/>
</dbReference>
<evidence type="ECO:0000256" key="4">
    <source>
        <dbReference type="ARBA" id="ARBA00022776"/>
    </source>
</evidence>
<feature type="compositionally biased region" description="Polar residues" evidence="8">
    <location>
        <begin position="551"/>
        <end position="560"/>
    </location>
</feature>
<dbReference type="InterPro" id="IPR039776">
    <property type="entry name" value="Pds5"/>
</dbReference>
<keyword evidence="4" id="KW-0498">Mitosis</keyword>
<dbReference type="PANTHER" id="PTHR12663:SF3">
    <property type="entry name" value="SISTER CHROMATID COHESION PROTEIN PDS5 HOMOLOG C"/>
    <property type="match status" value="1"/>
</dbReference>
<keyword evidence="6" id="KW-0539">Nucleus</keyword>
<feature type="compositionally biased region" description="Basic and acidic residues" evidence="8">
    <location>
        <begin position="796"/>
        <end position="830"/>
    </location>
</feature>
<dbReference type="PANTHER" id="PTHR12663">
    <property type="entry name" value="ANDROGEN INDUCED INHIBITOR OF PROLIFERATION AS3 / PDS5-RELATED"/>
    <property type="match status" value="1"/>
</dbReference>
<reference evidence="9 10" key="1">
    <citation type="journal article" date="2023" name="G3 (Bethesda)">
        <title>A chromosome-length genome assembly and annotation of blackberry (Rubus argutus, cv. 'Hillquist').</title>
        <authorList>
            <person name="Bruna T."/>
            <person name="Aryal R."/>
            <person name="Dudchenko O."/>
            <person name="Sargent D.J."/>
            <person name="Mead D."/>
            <person name="Buti M."/>
            <person name="Cavallini A."/>
            <person name="Hytonen T."/>
            <person name="Andres J."/>
            <person name="Pham M."/>
            <person name="Weisz D."/>
            <person name="Mascagni F."/>
            <person name="Usai G."/>
            <person name="Natali L."/>
            <person name="Bassil N."/>
            <person name="Fernandez G.E."/>
            <person name="Lomsadze A."/>
            <person name="Armour M."/>
            <person name="Olukolu B."/>
            <person name="Poorten T."/>
            <person name="Britton C."/>
            <person name="Davik J."/>
            <person name="Ashrafi H."/>
            <person name="Aiden E.L."/>
            <person name="Borodovsky M."/>
            <person name="Worthington M."/>
        </authorList>
    </citation>
    <scope>NUCLEOTIDE SEQUENCE [LARGE SCALE GENOMIC DNA]</scope>
    <source>
        <strain evidence="9">PI 553951</strain>
    </source>
</reference>
<feature type="region of interest" description="Disordered" evidence="8">
    <location>
        <begin position="1"/>
        <end position="26"/>
    </location>
</feature>
<name>A0AAW1YD78_RUBAR</name>
<dbReference type="SUPFAM" id="SSF63748">
    <property type="entry name" value="Tudor/PWWP/MBT"/>
    <property type="match status" value="1"/>
</dbReference>
<proteinExistence type="predicted"/>
<feature type="compositionally biased region" description="Low complexity" evidence="8">
    <location>
        <begin position="891"/>
        <end position="903"/>
    </location>
</feature>
<feature type="compositionally biased region" description="Basic and acidic residues" evidence="8">
    <location>
        <begin position="640"/>
        <end position="651"/>
    </location>
</feature>
<accession>A0AAW1YD78</accession>
<dbReference type="GO" id="GO:0005634">
    <property type="term" value="C:nucleus"/>
    <property type="evidence" value="ECO:0007669"/>
    <property type="project" value="UniProtKB-SubCell"/>
</dbReference>
<feature type="compositionally biased region" description="Acidic residues" evidence="8">
    <location>
        <begin position="730"/>
        <end position="741"/>
    </location>
</feature>
<evidence type="ECO:0000256" key="8">
    <source>
        <dbReference type="SAM" id="MobiDB-lite"/>
    </source>
</evidence>
<dbReference type="InterPro" id="IPR016024">
    <property type="entry name" value="ARM-type_fold"/>
</dbReference>
<comment type="caution">
    <text evidence="9">The sequence shown here is derived from an EMBL/GenBank/DDBJ whole genome shotgun (WGS) entry which is preliminary data.</text>
</comment>
<feature type="compositionally biased region" description="Basic and acidic residues" evidence="8">
    <location>
        <begin position="273"/>
        <end position="291"/>
    </location>
</feature>
<feature type="compositionally biased region" description="Low complexity" evidence="8">
    <location>
        <begin position="937"/>
        <end position="950"/>
    </location>
</feature>
<evidence type="ECO:0000256" key="5">
    <source>
        <dbReference type="ARBA" id="ARBA00023204"/>
    </source>
</evidence>
<dbReference type="GO" id="GO:0035825">
    <property type="term" value="P:homologous recombination"/>
    <property type="evidence" value="ECO:0007669"/>
    <property type="project" value="UniProtKB-ARBA"/>
</dbReference>
<evidence type="ECO:0000313" key="10">
    <source>
        <dbReference type="Proteomes" id="UP001457282"/>
    </source>
</evidence>
<sequence>MASSDNELEAQLMEAGNQLLEPPSTPDDLLPLLDRVESYLSKVEQSPNKSMQTALAPSQKALVADQLLRHSDPDVKVAVASCISEITRITAPDAPYDDDQMKEVFQLIVSSFENLHDKSSRSYTKRTSILETVSKVRSCVVMLDLECDALIVEMFQHFLNAVRDYHPETVFSSMETIMTLVIEESEDISFELLSPLLASVKNGNEDILSISRKLGERVIENSASKLKPHLAQEVETHGIVLSDYSKVVASICQETAGDAEQNEVHDADEDVEDKSTIRESSDEAVQVDKENSTAVVSSDQVDRGIDGSSKVVMNNGVAATGEDESSADLNSLKKQEQGEDAEEVKGANSSSVAEPDSLETEMAVDTEQMPEQVSEEKDKDSNLSTAQPPESPQADNEEENEALPGPKSGSEDVPSSPCEGPDLEAAVPSENEKASDINLSSGALEKEATDVVPPSPSGSLPDESRPKKAGRHKKKDSSNKEAAPLPDDEPKKATDGTSDSELKPSKRSGKKVTAGVSNENKSSVVVDAPRKEGGTVSDSEVKLKSSKKVSTGNSNENKTSAVVDAPRKESATTSDSEARQKSAKKVDGSNKTSDGSFLKQPEDKKKRTRSKVASRRSLTKSPTMDDDKEMISTPKLATKSTKDELPSEETPKTNSKRKRASVKEKKSGVKDFDDIEMVGSKIKVWWPHDRTYYAGVVHSFDSVKKKHVVKYNDGDQEILNLHKERWLYVEDDSESDGEQETDGSSHDGSSELPLKKKAKKHRDGSTKKEKMDASPKSGGGASSSKSRGRITKSGRKPRDSSKPDGRSKGDTFKAVGKSDDDRVGKLKDQTPKSGGSKSVDIAQKTSSKSKNNESQTPKSSKSKEDDRASTKSKQDMQKAGKSSQGTPKTASTPKGKSSLSSSKANGKVKSGSKARESEDMEEDSTDSEKAPERTKGKSTTSSKAQGSQSKSGKKRRRGTKS</sequence>
<evidence type="ECO:0000256" key="2">
    <source>
        <dbReference type="ARBA" id="ARBA00022618"/>
    </source>
</evidence>
<feature type="compositionally biased region" description="Basic and acidic residues" evidence="8">
    <location>
        <begin position="565"/>
        <end position="588"/>
    </location>
</feature>
<evidence type="ECO:0000313" key="9">
    <source>
        <dbReference type="EMBL" id="KAK9947195.1"/>
    </source>
</evidence>
<evidence type="ECO:0000256" key="6">
    <source>
        <dbReference type="ARBA" id="ARBA00023242"/>
    </source>
</evidence>
<feature type="compositionally biased region" description="Basic and acidic residues" evidence="8">
    <location>
        <begin position="488"/>
        <end position="504"/>
    </location>
</feature>
<dbReference type="EMBL" id="JBEDUW010000002">
    <property type="protein sequence ID" value="KAK9947195.1"/>
    <property type="molecule type" value="Genomic_DNA"/>
</dbReference>
<keyword evidence="10" id="KW-1185">Reference proteome</keyword>
<feature type="compositionally biased region" description="Polar residues" evidence="8">
    <location>
        <begin position="880"/>
        <end position="890"/>
    </location>
</feature>
<feature type="compositionally biased region" description="Basic residues" evidence="8">
    <location>
        <begin position="606"/>
        <end position="618"/>
    </location>
</feature>
<dbReference type="CDD" id="cd20404">
    <property type="entry name" value="Tudor_Agenet_AtEML-like"/>
    <property type="match status" value="1"/>
</dbReference>
<dbReference type="Pfam" id="PF20168">
    <property type="entry name" value="PDS5"/>
    <property type="match status" value="1"/>
</dbReference>
<keyword evidence="3" id="KW-0227">DNA damage</keyword>
<feature type="compositionally biased region" description="Basic and acidic residues" evidence="8">
    <location>
        <begin position="763"/>
        <end position="773"/>
    </location>
</feature>
<feature type="region of interest" description="Disordered" evidence="8">
    <location>
        <begin position="257"/>
        <end position="671"/>
    </location>
</feature>
<feature type="compositionally biased region" description="Basic and acidic residues" evidence="8">
    <location>
        <begin position="861"/>
        <end position="878"/>
    </location>
</feature>
<evidence type="ECO:0000256" key="7">
    <source>
        <dbReference type="ARBA" id="ARBA00023306"/>
    </source>
</evidence>
<evidence type="ECO:0000256" key="3">
    <source>
        <dbReference type="ARBA" id="ARBA00022763"/>
    </source>
</evidence>
<comment type="subcellular location">
    <subcellularLocation>
        <location evidence="1">Nucleus</location>
    </subcellularLocation>
</comment>
<keyword evidence="5" id="KW-0234">DNA repair</keyword>
<feature type="compositionally biased region" description="Polar residues" evidence="8">
    <location>
        <begin position="843"/>
        <end position="859"/>
    </location>
</feature>
<feature type="compositionally biased region" description="Basic and acidic residues" evidence="8">
    <location>
        <begin position="926"/>
        <end position="935"/>
    </location>
</feature>
<organism evidence="9 10">
    <name type="scientific">Rubus argutus</name>
    <name type="common">Southern blackberry</name>
    <dbReference type="NCBI Taxonomy" id="59490"/>
    <lineage>
        <taxon>Eukaryota</taxon>
        <taxon>Viridiplantae</taxon>
        <taxon>Streptophyta</taxon>
        <taxon>Embryophyta</taxon>
        <taxon>Tracheophyta</taxon>
        <taxon>Spermatophyta</taxon>
        <taxon>Magnoliopsida</taxon>
        <taxon>eudicotyledons</taxon>
        <taxon>Gunneridae</taxon>
        <taxon>Pentapetalae</taxon>
        <taxon>rosids</taxon>
        <taxon>fabids</taxon>
        <taxon>Rosales</taxon>
        <taxon>Rosaceae</taxon>
        <taxon>Rosoideae</taxon>
        <taxon>Rosoideae incertae sedis</taxon>
        <taxon>Rubus</taxon>
    </lineage>
</organism>
<dbReference type="Gene3D" id="2.30.30.140">
    <property type="match status" value="1"/>
</dbReference>
<dbReference type="GO" id="GO:0007064">
    <property type="term" value="P:mitotic sister chromatid cohesion"/>
    <property type="evidence" value="ECO:0007669"/>
    <property type="project" value="InterPro"/>
</dbReference>
<feature type="compositionally biased region" description="Basic residues" evidence="8">
    <location>
        <begin position="786"/>
        <end position="795"/>
    </location>
</feature>
<feature type="compositionally biased region" description="Basic and acidic residues" evidence="8">
    <location>
        <begin position="528"/>
        <end position="543"/>
    </location>
</feature>
<dbReference type="AlphaFoldDB" id="A0AAW1YD78"/>
<protein>
    <submittedName>
        <fullName evidence="9">Uncharacterized protein</fullName>
    </submittedName>
</protein>
<feature type="compositionally biased region" description="Basic residues" evidence="8">
    <location>
        <begin position="951"/>
        <end position="961"/>
    </location>
</feature>
<dbReference type="GO" id="GO:0006281">
    <property type="term" value="P:DNA repair"/>
    <property type="evidence" value="ECO:0007669"/>
    <property type="project" value="UniProtKB-KW"/>
</dbReference>
<dbReference type="GO" id="GO:0000785">
    <property type="term" value="C:chromatin"/>
    <property type="evidence" value="ECO:0007669"/>
    <property type="project" value="TreeGrafter"/>
</dbReference>
<evidence type="ECO:0000256" key="1">
    <source>
        <dbReference type="ARBA" id="ARBA00004123"/>
    </source>
</evidence>